<keyword evidence="3" id="KW-0175">Coiled coil</keyword>
<protein>
    <submittedName>
        <fullName evidence="5">Outer membrane protein assembly factor BamA</fullName>
    </submittedName>
</protein>
<dbReference type="Proteomes" id="UP000198393">
    <property type="component" value="Unassembled WGS sequence"/>
</dbReference>
<evidence type="ECO:0000256" key="3">
    <source>
        <dbReference type="SAM" id="Coils"/>
    </source>
</evidence>
<feature type="coiled-coil region" evidence="3">
    <location>
        <begin position="92"/>
        <end position="148"/>
    </location>
</feature>
<sequence>MKDDQQILAKQKIEGLSGSLRDGAKGLYEQSTNSRMLFGYPFVHIAHFYKLGEDGIGYKRDVERLELRKNDLKEIFAKRIEKADSTRKIELKHTLEKKIARRNNKIERVKERFDKKVNKREERLSSLIRRFEQKIQDANDDGNKKKANRLEGRFRWKKFRKEQKIERLKDYEWVGLWYFDPDVEKAEKDSLITKFDHKIQHASTDKKRQKLRNKKAKKIDKKNKTIKQGNQLMRWGEEPAIYNHTSSKLTVEKIDQYLNSKGYFDAKIQIDTANYDSLNFTGRFGRNVRNWFSRWFGAKHRYVNVDYHVDLNNRYYIDSIQYHIEDTVLRALIFESIKESPLKKGFYDQSTLSEERDFIYDLAVNNGYYEFSKQYIQFQIDSTQLGQDSLIVRELIKNPPQQSEHKIYYLDSVVFITDASIRETYSRTNESYRDITFSFAKNRYSKKVLEWRIPLEQDDPYSRDLTLETQRQLSYLDNFKFININYDTTGNYFVANIFTSPFDKFQTSSEFGLSRAQGRPGPFVNVNLKNRNTFRTLEILSFDANAKLEDLQSVRENAEFDGNYTSRQFGGEAAITFPQFLFPLGSYYKNKIGRFNPKTRISFGFSFEDRVSEYRRIIYQGTWAYSWQVKDQVKYILTPFQLSLTDATTTDDFDEFLATFDENNPYALAFNSSVVSSTAFQMDISFGDYAHGRDGGYMRLNAEMGGNLNNIFGESFLGDSLETYKYAKAQIDLRKIERLTRNTNLAARLNIGLAYPYGANRSLPYEKYFFAGGSSSIRAWKPRRLGPGAYGSFEDADGNPLEEINDNNEQRGELLIESSIELRQDLVGFLEGAVFIDAGNIWQVRQSLVNADKDPEGDDGLFKFENFVDEIAVGAGVGLRFDLQFLIFRVDLGLKLFDPGQKRGERFVGNEIFSNFDRNSEINIGIGYPF</sequence>
<proteinExistence type="predicted"/>
<dbReference type="AlphaFoldDB" id="A0A239M7L3"/>
<accession>A0A239M7L3</accession>
<dbReference type="InterPro" id="IPR000184">
    <property type="entry name" value="Bac_surfAg_D15"/>
</dbReference>
<evidence type="ECO:0000256" key="1">
    <source>
        <dbReference type="ARBA" id="ARBA00004370"/>
    </source>
</evidence>
<name>A0A239M7L3_EKHLU</name>
<keyword evidence="6" id="KW-1185">Reference proteome</keyword>
<evidence type="ECO:0000259" key="4">
    <source>
        <dbReference type="Pfam" id="PF01103"/>
    </source>
</evidence>
<gene>
    <name evidence="5" type="ORF">SAMN05421640_3706</name>
</gene>
<dbReference type="EMBL" id="FZPD01000007">
    <property type="protein sequence ID" value="SNT38745.1"/>
    <property type="molecule type" value="Genomic_DNA"/>
</dbReference>
<dbReference type="Gene3D" id="2.40.160.50">
    <property type="entry name" value="membrane protein fhac: a member of the omp85/tpsb transporter family"/>
    <property type="match status" value="1"/>
</dbReference>
<dbReference type="RefSeq" id="WP_144017487.1">
    <property type="nucleotide sequence ID" value="NZ_FZPD01000007.1"/>
</dbReference>
<feature type="domain" description="Bacterial surface antigen (D15)" evidence="4">
    <location>
        <begin position="558"/>
        <end position="907"/>
    </location>
</feature>
<dbReference type="GO" id="GO:0019867">
    <property type="term" value="C:outer membrane"/>
    <property type="evidence" value="ECO:0007669"/>
    <property type="project" value="InterPro"/>
</dbReference>
<dbReference type="Pfam" id="PF01103">
    <property type="entry name" value="Omp85"/>
    <property type="match status" value="1"/>
</dbReference>
<evidence type="ECO:0000256" key="2">
    <source>
        <dbReference type="ARBA" id="ARBA00023136"/>
    </source>
</evidence>
<organism evidence="5 6">
    <name type="scientific">Ekhidna lutea</name>
    <dbReference type="NCBI Taxonomy" id="447679"/>
    <lineage>
        <taxon>Bacteria</taxon>
        <taxon>Pseudomonadati</taxon>
        <taxon>Bacteroidota</taxon>
        <taxon>Cytophagia</taxon>
        <taxon>Cytophagales</taxon>
        <taxon>Reichenbachiellaceae</taxon>
        <taxon>Ekhidna</taxon>
    </lineage>
</organism>
<reference evidence="5 6" key="1">
    <citation type="submission" date="2017-06" db="EMBL/GenBank/DDBJ databases">
        <authorList>
            <person name="Kim H.J."/>
            <person name="Triplett B.A."/>
        </authorList>
    </citation>
    <scope>NUCLEOTIDE SEQUENCE [LARGE SCALE GENOMIC DNA]</scope>
    <source>
        <strain evidence="5 6">DSM 19307</strain>
    </source>
</reference>
<keyword evidence="2" id="KW-0472">Membrane</keyword>
<evidence type="ECO:0000313" key="6">
    <source>
        <dbReference type="Proteomes" id="UP000198393"/>
    </source>
</evidence>
<evidence type="ECO:0000313" key="5">
    <source>
        <dbReference type="EMBL" id="SNT38745.1"/>
    </source>
</evidence>
<comment type="subcellular location">
    <subcellularLocation>
        <location evidence="1">Membrane</location>
    </subcellularLocation>
</comment>
<dbReference type="OrthoDB" id="9814535at2"/>